<evidence type="ECO:0000313" key="3">
    <source>
        <dbReference type="Proteomes" id="UP000597762"/>
    </source>
</evidence>
<dbReference type="OrthoDB" id="6117374at2759"/>
<proteinExistence type="predicted"/>
<keyword evidence="3" id="KW-1185">Reference proteome</keyword>
<dbReference type="AlphaFoldDB" id="A0A812D254"/>
<gene>
    <name evidence="2" type="ORF">SPHA_45753</name>
</gene>
<dbReference type="Proteomes" id="UP000597762">
    <property type="component" value="Unassembled WGS sequence"/>
</dbReference>
<reference evidence="2" key="1">
    <citation type="submission" date="2021-01" db="EMBL/GenBank/DDBJ databases">
        <authorList>
            <person name="Li R."/>
            <person name="Bekaert M."/>
        </authorList>
    </citation>
    <scope>NUCLEOTIDE SEQUENCE</scope>
    <source>
        <strain evidence="2">Farmed</strain>
    </source>
</reference>
<dbReference type="PANTHER" id="PTHR33327">
    <property type="entry name" value="ENDONUCLEASE"/>
    <property type="match status" value="1"/>
</dbReference>
<sequence>MSDTVLRQLWLDKIHGNTIQILASLPDEIELQKLAEIADKIADNQPASPVYAATQRQPVASVVDADDMRKLSDRLAQLSIQLQDIQKSMQQQKCNFTNRTPPESRRRRHRSLSRNRENYQDNVCWYHAKFAHQAHKCRKPCRYSANFFGRRSTQQAGNDVPGSK</sequence>
<organism evidence="2 3">
    <name type="scientific">Acanthosepion pharaonis</name>
    <name type="common">Pharaoh cuttlefish</name>
    <name type="synonym">Sepia pharaonis</name>
    <dbReference type="NCBI Taxonomy" id="158019"/>
    <lineage>
        <taxon>Eukaryota</taxon>
        <taxon>Metazoa</taxon>
        <taxon>Spiralia</taxon>
        <taxon>Lophotrochozoa</taxon>
        <taxon>Mollusca</taxon>
        <taxon>Cephalopoda</taxon>
        <taxon>Coleoidea</taxon>
        <taxon>Decapodiformes</taxon>
        <taxon>Sepiida</taxon>
        <taxon>Sepiina</taxon>
        <taxon>Sepiidae</taxon>
        <taxon>Acanthosepion</taxon>
    </lineage>
</organism>
<name>A0A812D254_ACAPH</name>
<protein>
    <submittedName>
        <fullName evidence="2">Uncharacterized protein</fullName>
    </submittedName>
</protein>
<accession>A0A812D254</accession>
<dbReference type="EMBL" id="CAHIKZ030002378">
    <property type="protein sequence ID" value="CAE1286036.1"/>
    <property type="molecule type" value="Genomic_DNA"/>
</dbReference>
<comment type="caution">
    <text evidence="2">The sequence shown here is derived from an EMBL/GenBank/DDBJ whole genome shotgun (WGS) entry which is preliminary data.</text>
</comment>
<evidence type="ECO:0000256" key="1">
    <source>
        <dbReference type="SAM" id="MobiDB-lite"/>
    </source>
</evidence>
<dbReference type="PANTHER" id="PTHR33327:SF3">
    <property type="entry name" value="RNA-DIRECTED DNA POLYMERASE"/>
    <property type="match status" value="1"/>
</dbReference>
<evidence type="ECO:0000313" key="2">
    <source>
        <dbReference type="EMBL" id="CAE1286036.1"/>
    </source>
</evidence>
<feature type="region of interest" description="Disordered" evidence="1">
    <location>
        <begin position="90"/>
        <end position="114"/>
    </location>
</feature>